<dbReference type="EMBL" id="DTHG01000057">
    <property type="protein sequence ID" value="HGW91795.1"/>
    <property type="molecule type" value="Genomic_DNA"/>
</dbReference>
<sequence length="353" mass="42001">MMFIIFLIIGCWKADEKVIPYDIIDIKEIESSYNSPWIYYAKGEKIYSFNIIKPIIVLNISSGITREIGKLGFGPDRYKIPSWITEYYGNIYVGDKTTGRLLIFDTLGNFIKDAGIHSIREKFVFCNETLLIIKNPTLIDNYFILYDLKNDKQIISFGNVIEYPIKKHRLKLTNEGKWQPYYTEWDAMDSILVQYDYYNDKFIVYNIYNGKVIKRFGKKHNGWSVPRVIFFEGDKYHEKRFVVAMTPCRSLVITNNYIYFIVMKLWKYKWFSRGFYSKHKEKKIFSSNFLLVDVYSRNYEYVGSFYPLNIHQFRGDEVLRLDFVSAENDTILNFYLQSNDGTFFKRVSVKVKL</sequence>
<name>A0A7C4U8B2_UNCW3</name>
<dbReference type="AlphaFoldDB" id="A0A7C4U8B2"/>
<evidence type="ECO:0008006" key="2">
    <source>
        <dbReference type="Google" id="ProtNLM"/>
    </source>
</evidence>
<evidence type="ECO:0000313" key="1">
    <source>
        <dbReference type="EMBL" id="HGW91795.1"/>
    </source>
</evidence>
<dbReference type="SUPFAM" id="SSF50969">
    <property type="entry name" value="YVTN repeat-like/Quinoprotein amine dehydrogenase"/>
    <property type="match status" value="1"/>
</dbReference>
<gene>
    <name evidence="1" type="ORF">ENV67_04555</name>
</gene>
<protein>
    <recommendedName>
        <fullName evidence="2">6-bladed beta-propeller</fullName>
    </recommendedName>
</protein>
<accession>A0A7C4U8B2</accession>
<organism evidence="1">
    <name type="scientific">candidate division WOR-3 bacterium</name>
    <dbReference type="NCBI Taxonomy" id="2052148"/>
    <lineage>
        <taxon>Bacteria</taxon>
        <taxon>Bacteria division WOR-3</taxon>
    </lineage>
</organism>
<dbReference type="InterPro" id="IPR011044">
    <property type="entry name" value="Quino_amine_DH_bsu"/>
</dbReference>
<proteinExistence type="predicted"/>
<comment type="caution">
    <text evidence="1">The sequence shown here is derived from an EMBL/GenBank/DDBJ whole genome shotgun (WGS) entry which is preliminary data.</text>
</comment>
<reference evidence="1" key="1">
    <citation type="journal article" date="2020" name="mSystems">
        <title>Genome- and Community-Level Interaction Insights into Carbon Utilization and Element Cycling Functions of Hydrothermarchaeota in Hydrothermal Sediment.</title>
        <authorList>
            <person name="Zhou Z."/>
            <person name="Liu Y."/>
            <person name="Xu W."/>
            <person name="Pan J."/>
            <person name="Luo Z.H."/>
            <person name="Li M."/>
        </authorList>
    </citation>
    <scope>NUCLEOTIDE SEQUENCE [LARGE SCALE GENOMIC DNA]</scope>
    <source>
        <strain evidence="1">SpSt-780</strain>
    </source>
</reference>